<evidence type="ECO:0000313" key="1">
    <source>
        <dbReference type="EMBL" id="KII72563.1"/>
    </source>
</evidence>
<reference evidence="1 2" key="1">
    <citation type="journal article" date="2014" name="Genome Biol. Evol.">
        <title>The genome of the myxosporean Thelohanellus kitauei shows adaptations to nutrient acquisition within its fish host.</title>
        <authorList>
            <person name="Yang Y."/>
            <person name="Xiong J."/>
            <person name="Zhou Z."/>
            <person name="Huo F."/>
            <person name="Miao W."/>
            <person name="Ran C."/>
            <person name="Liu Y."/>
            <person name="Zhang J."/>
            <person name="Feng J."/>
            <person name="Wang M."/>
            <person name="Wang M."/>
            <person name="Wang L."/>
            <person name="Yao B."/>
        </authorList>
    </citation>
    <scope>NUCLEOTIDE SEQUENCE [LARGE SCALE GENOMIC DNA]</scope>
    <source>
        <strain evidence="1">Wuqing</strain>
    </source>
</reference>
<comment type="caution">
    <text evidence="1">The sequence shown here is derived from an EMBL/GenBank/DDBJ whole genome shotgun (WGS) entry which is preliminary data.</text>
</comment>
<dbReference type="EMBL" id="JWZT01001163">
    <property type="protein sequence ID" value="KII72563.1"/>
    <property type="molecule type" value="Genomic_DNA"/>
</dbReference>
<protein>
    <submittedName>
        <fullName evidence="1">Uncharacterized protein</fullName>
    </submittedName>
</protein>
<proteinExistence type="predicted"/>
<gene>
    <name evidence="1" type="ORF">RF11_13260</name>
</gene>
<keyword evidence="2" id="KW-1185">Reference proteome</keyword>
<dbReference type="AlphaFoldDB" id="A0A0C2JT25"/>
<accession>A0A0C2JT25</accession>
<evidence type="ECO:0000313" key="2">
    <source>
        <dbReference type="Proteomes" id="UP000031668"/>
    </source>
</evidence>
<name>A0A0C2JT25_THEKT</name>
<sequence length="127" mass="14825">MISSLIWAEIKPSNKSFFDDLRCFPSTKRARFSKRGRTLRIHPSCYKNHAEMEPSSINVYTEDAFKWVFDQCNLMNIPVNVDDSKRFLYPRFSSLSDLDLLTFTLFSNKDIYPKTARFNPGVDILSL</sequence>
<dbReference type="Proteomes" id="UP000031668">
    <property type="component" value="Unassembled WGS sequence"/>
</dbReference>
<organism evidence="1 2">
    <name type="scientific">Thelohanellus kitauei</name>
    <name type="common">Myxosporean</name>
    <dbReference type="NCBI Taxonomy" id="669202"/>
    <lineage>
        <taxon>Eukaryota</taxon>
        <taxon>Metazoa</taxon>
        <taxon>Cnidaria</taxon>
        <taxon>Myxozoa</taxon>
        <taxon>Myxosporea</taxon>
        <taxon>Bivalvulida</taxon>
        <taxon>Platysporina</taxon>
        <taxon>Myxobolidae</taxon>
        <taxon>Thelohanellus</taxon>
    </lineage>
</organism>